<sequence length="385" mass="40953">MLPGIDSQFPQLPFDFYQAALTQTSIQTELLCQLAHNLSLPQVPPNLFGSLSGVPFSTNQLNPSNFKLDCELPSSQASNVVSDYVKDRPNISITPISHSNTVKLKNSAPVSASSASANNSSGNFGSSLLEKSSRSSSTYATPTGSGPSPSLKDTKYSSHDNFSTAFKNKELLLSSTGIKNQGLTISPSTSVINISPSKSSGYKNSYPSQGNGSKSGFTHDTYGNVSNISAESKSSHIPVSKVEHKSLINSGPGSRSLTNNLHANPEITVSSPSGGLSLFPQRSKDLQIIPMTSADNPITIHPVSSNYKQTASFNTDISASQEEELDLSVNYSPPIKKVKDSVSIMEVQRVTSTKMPTKRVSPPAPAKKEEPKTVVGSDVEVITLE</sequence>
<reference evidence="2 3" key="1">
    <citation type="submission" date="2024-03" db="EMBL/GenBank/DDBJ databases">
        <title>The genome assembly and annotation of the cricket Gryllus longicercus Weissman &amp; Gray.</title>
        <authorList>
            <person name="Szrajer S."/>
            <person name="Gray D."/>
            <person name="Ylla G."/>
        </authorList>
    </citation>
    <scope>NUCLEOTIDE SEQUENCE [LARGE SCALE GENOMIC DNA]</scope>
    <source>
        <strain evidence="2">DAG 2021-001</strain>
        <tissue evidence="2">Whole body minus gut</tissue>
    </source>
</reference>
<feature type="compositionally biased region" description="Low complexity" evidence="1">
    <location>
        <begin position="111"/>
        <end position="137"/>
    </location>
</feature>
<dbReference type="AlphaFoldDB" id="A0AAN9VH54"/>
<gene>
    <name evidence="2" type="ORF">R5R35_004910</name>
</gene>
<dbReference type="Proteomes" id="UP001378592">
    <property type="component" value="Unassembled WGS sequence"/>
</dbReference>
<comment type="caution">
    <text evidence="2">The sequence shown here is derived from an EMBL/GenBank/DDBJ whole genome shotgun (WGS) entry which is preliminary data.</text>
</comment>
<evidence type="ECO:0000313" key="3">
    <source>
        <dbReference type="Proteomes" id="UP001378592"/>
    </source>
</evidence>
<feature type="region of interest" description="Disordered" evidence="1">
    <location>
        <begin position="349"/>
        <end position="385"/>
    </location>
</feature>
<dbReference type="EMBL" id="JAZDUA010000248">
    <property type="protein sequence ID" value="KAK7862956.1"/>
    <property type="molecule type" value="Genomic_DNA"/>
</dbReference>
<name>A0AAN9VH54_9ORTH</name>
<feature type="region of interest" description="Disordered" evidence="1">
    <location>
        <begin position="187"/>
        <end position="219"/>
    </location>
</feature>
<protein>
    <submittedName>
        <fullName evidence="2">Uncharacterized protein</fullName>
    </submittedName>
</protein>
<evidence type="ECO:0000313" key="2">
    <source>
        <dbReference type="EMBL" id="KAK7862956.1"/>
    </source>
</evidence>
<feature type="compositionally biased region" description="Polar residues" evidence="1">
    <location>
        <begin position="138"/>
        <end position="148"/>
    </location>
</feature>
<accession>A0AAN9VH54</accession>
<organism evidence="2 3">
    <name type="scientific">Gryllus longicercus</name>
    <dbReference type="NCBI Taxonomy" id="2509291"/>
    <lineage>
        <taxon>Eukaryota</taxon>
        <taxon>Metazoa</taxon>
        <taxon>Ecdysozoa</taxon>
        <taxon>Arthropoda</taxon>
        <taxon>Hexapoda</taxon>
        <taxon>Insecta</taxon>
        <taxon>Pterygota</taxon>
        <taxon>Neoptera</taxon>
        <taxon>Polyneoptera</taxon>
        <taxon>Orthoptera</taxon>
        <taxon>Ensifera</taxon>
        <taxon>Gryllidea</taxon>
        <taxon>Grylloidea</taxon>
        <taxon>Gryllidae</taxon>
        <taxon>Gryllinae</taxon>
        <taxon>Gryllus</taxon>
    </lineage>
</organism>
<evidence type="ECO:0000256" key="1">
    <source>
        <dbReference type="SAM" id="MobiDB-lite"/>
    </source>
</evidence>
<keyword evidence="3" id="KW-1185">Reference proteome</keyword>
<feature type="region of interest" description="Disordered" evidence="1">
    <location>
        <begin position="111"/>
        <end position="156"/>
    </location>
</feature>
<proteinExistence type="predicted"/>